<evidence type="ECO:0000256" key="1">
    <source>
        <dbReference type="SAM" id="MobiDB-lite"/>
    </source>
</evidence>
<protein>
    <submittedName>
        <fullName evidence="2">Uncharacterized protein</fullName>
    </submittedName>
</protein>
<dbReference type="AlphaFoldDB" id="A0A5B7E3T3"/>
<name>A0A5B7E3T3_PORTR</name>
<accession>A0A5B7E3T3</accession>
<reference evidence="2 3" key="1">
    <citation type="submission" date="2019-05" db="EMBL/GenBank/DDBJ databases">
        <title>Another draft genome of Portunus trituberculatus and its Hox gene families provides insights of decapod evolution.</title>
        <authorList>
            <person name="Jeong J.-H."/>
            <person name="Song I."/>
            <person name="Kim S."/>
            <person name="Choi T."/>
            <person name="Kim D."/>
            <person name="Ryu S."/>
            <person name="Kim W."/>
        </authorList>
    </citation>
    <scope>NUCLEOTIDE SEQUENCE [LARGE SCALE GENOMIC DNA]</scope>
    <source>
        <tissue evidence="2">Muscle</tissue>
    </source>
</reference>
<proteinExistence type="predicted"/>
<gene>
    <name evidence="2" type="ORF">E2C01_021000</name>
</gene>
<feature type="region of interest" description="Disordered" evidence="1">
    <location>
        <begin position="54"/>
        <end position="141"/>
    </location>
</feature>
<comment type="caution">
    <text evidence="2">The sequence shown here is derived from an EMBL/GenBank/DDBJ whole genome shotgun (WGS) entry which is preliminary data.</text>
</comment>
<dbReference type="Proteomes" id="UP000324222">
    <property type="component" value="Unassembled WGS sequence"/>
</dbReference>
<sequence>MSDDTGLTVVPEPSLVLLFVWSGLVGHHNLGISAQERFETTVVVQKLTILPVTRQLASEERETEKRRAEVCERKKKRGGEGEKREKTDDKREEYDRSRERRTKKREDEREDREDRTKKKEDERQEKREDETEEELKGERREGYKLFAGFSRMFPLSMV</sequence>
<organism evidence="2 3">
    <name type="scientific">Portunus trituberculatus</name>
    <name type="common">Swimming crab</name>
    <name type="synonym">Neptunus trituberculatus</name>
    <dbReference type="NCBI Taxonomy" id="210409"/>
    <lineage>
        <taxon>Eukaryota</taxon>
        <taxon>Metazoa</taxon>
        <taxon>Ecdysozoa</taxon>
        <taxon>Arthropoda</taxon>
        <taxon>Crustacea</taxon>
        <taxon>Multicrustacea</taxon>
        <taxon>Malacostraca</taxon>
        <taxon>Eumalacostraca</taxon>
        <taxon>Eucarida</taxon>
        <taxon>Decapoda</taxon>
        <taxon>Pleocyemata</taxon>
        <taxon>Brachyura</taxon>
        <taxon>Eubrachyura</taxon>
        <taxon>Portunoidea</taxon>
        <taxon>Portunidae</taxon>
        <taxon>Portuninae</taxon>
        <taxon>Portunus</taxon>
    </lineage>
</organism>
<keyword evidence="3" id="KW-1185">Reference proteome</keyword>
<dbReference type="EMBL" id="VSRR010001808">
    <property type="protein sequence ID" value="MPC27816.1"/>
    <property type="molecule type" value="Genomic_DNA"/>
</dbReference>
<evidence type="ECO:0000313" key="2">
    <source>
        <dbReference type="EMBL" id="MPC27816.1"/>
    </source>
</evidence>
<evidence type="ECO:0000313" key="3">
    <source>
        <dbReference type="Proteomes" id="UP000324222"/>
    </source>
</evidence>
<feature type="compositionally biased region" description="Basic and acidic residues" evidence="1">
    <location>
        <begin position="57"/>
        <end position="141"/>
    </location>
</feature>